<dbReference type="Pfam" id="PF00534">
    <property type="entry name" value="Glycos_transf_1"/>
    <property type="match status" value="1"/>
</dbReference>
<dbReference type="InterPro" id="IPR001296">
    <property type="entry name" value="Glyco_trans_1"/>
</dbReference>
<accession>A0ABS3T0Q4</accession>
<dbReference type="Gene3D" id="3.40.50.2000">
    <property type="entry name" value="Glycogen Phosphorylase B"/>
    <property type="match status" value="2"/>
</dbReference>
<evidence type="ECO:0000313" key="3">
    <source>
        <dbReference type="EMBL" id="MBO3116331.1"/>
    </source>
</evidence>
<keyword evidence="4" id="KW-1185">Reference proteome</keyword>
<reference evidence="3 4" key="1">
    <citation type="submission" date="2021-03" db="EMBL/GenBank/DDBJ databases">
        <title>Winogradskyella sp. nov., isolated from costal sediment.</title>
        <authorList>
            <person name="Gao C."/>
        </authorList>
    </citation>
    <scope>NUCLEOTIDE SEQUENCE [LARGE SCALE GENOMIC DNA]</scope>
    <source>
        <strain evidence="3 4">DF17</strain>
    </source>
</reference>
<dbReference type="SUPFAM" id="SSF53756">
    <property type="entry name" value="UDP-Glycosyltransferase/glycogen phosphorylase"/>
    <property type="match status" value="1"/>
</dbReference>
<evidence type="ECO:0000259" key="2">
    <source>
        <dbReference type="Pfam" id="PF13439"/>
    </source>
</evidence>
<dbReference type="PANTHER" id="PTHR12526:SF590">
    <property type="entry name" value="ALPHA-MALTOSE-1-PHOSPHATE SYNTHASE"/>
    <property type="match status" value="1"/>
</dbReference>
<name>A0ABS3T0Q4_9FLAO</name>
<organism evidence="3 4">
    <name type="scientific">Winogradskyella pelagia</name>
    <dbReference type="NCBI Taxonomy" id="2819984"/>
    <lineage>
        <taxon>Bacteria</taxon>
        <taxon>Pseudomonadati</taxon>
        <taxon>Bacteroidota</taxon>
        <taxon>Flavobacteriia</taxon>
        <taxon>Flavobacteriales</taxon>
        <taxon>Flavobacteriaceae</taxon>
        <taxon>Winogradskyella</taxon>
    </lineage>
</organism>
<dbReference type="InterPro" id="IPR011875">
    <property type="entry name" value="M1P_synthase"/>
</dbReference>
<dbReference type="PANTHER" id="PTHR12526">
    <property type="entry name" value="GLYCOSYLTRANSFERASE"/>
    <property type="match status" value="1"/>
</dbReference>
<evidence type="ECO:0000259" key="1">
    <source>
        <dbReference type="Pfam" id="PF00534"/>
    </source>
</evidence>
<dbReference type="RefSeq" id="WP_208153403.1">
    <property type="nucleotide sequence ID" value="NZ_JAGEVF010000004.1"/>
</dbReference>
<dbReference type="Proteomes" id="UP000676776">
    <property type="component" value="Unassembled WGS sequence"/>
</dbReference>
<feature type="domain" description="Glycosyltransferase subfamily 4-like N-terminal" evidence="2">
    <location>
        <begin position="15"/>
        <end position="185"/>
    </location>
</feature>
<feature type="domain" description="Glycosyl transferase family 1" evidence="1">
    <location>
        <begin position="198"/>
        <end position="340"/>
    </location>
</feature>
<gene>
    <name evidence="3" type="primary">glgA</name>
    <name evidence="3" type="ORF">J4050_06210</name>
</gene>
<dbReference type="NCBIfam" id="TIGR02149">
    <property type="entry name" value="glgA_Coryne"/>
    <property type="match status" value="1"/>
</dbReference>
<dbReference type="CDD" id="cd03801">
    <property type="entry name" value="GT4_PimA-like"/>
    <property type="match status" value="1"/>
</dbReference>
<comment type="caution">
    <text evidence="3">The sequence shown here is derived from an EMBL/GenBank/DDBJ whole genome shotgun (WGS) entry which is preliminary data.</text>
</comment>
<proteinExistence type="predicted"/>
<protein>
    <submittedName>
        <fullName evidence="3">Glycogen synthase</fullName>
    </submittedName>
</protein>
<dbReference type="EMBL" id="JAGEVF010000004">
    <property type="protein sequence ID" value="MBO3116331.1"/>
    <property type="molecule type" value="Genomic_DNA"/>
</dbReference>
<evidence type="ECO:0000313" key="4">
    <source>
        <dbReference type="Proteomes" id="UP000676776"/>
    </source>
</evidence>
<sequence>MKVLFLTREFPPYVYGGAGVHVEYLAKELSEIMKVDVRAFGDQDISKENLNIKGYSWHDTNFENADDKLKMLFKTLKVGLDMNLEPTDADVIHCHTWYSHFAGILSKLCYGIPLVVTTHSLEPLRPWKREQLGRGYDASSWIEKTAIEMADGIIAVSQETKTDVLKHFNVKEDKIDVIYNGIDLKEYSVTSDTYVLDEYGIDKSKPFVLFVGRITRQKGIVHLVNAIKYIDRDTQVVLCAGAPDTEEIAKEMKDAVAEASKQRSNIFWIDKMLEKKDVIQLYSHANVFCCPSIYEPFGIINIEAMACKTAVVASAVGGIKEVVVPGETGILVSVEQQAEAPFEPVDPDKFSRDLADGINTIVADKALQSTMAKAGRKRVENHFDWKAIAKQTKSLYKSLIDSNV</sequence>
<dbReference type="Pfam" id="PF13439">
    <property type="entry name" value="Glyco_transf_4"/>
    <property type="match status" value="1"/>
</dbReference>
<dbReference type="InterPro" id="IPR028098">
    <property type="entry name" value="Glyco_trans_4-like_N"/>
</dbReference>